<dbReference type="InterPro" id="IPR032638">
    <property type="entry name" value="Porin_5"/>
</dbReference>
<evidence type="ECO:0000259" key="2">
    <source>
        <dbReference type="PROSITE" id="PS51272"/>
    </source>
</evidence>
<dbReference type="PROSITE" id="PS51272">
    <property type="entry name" value="SLH"/>
    <property type="match status" value="1"/>
</dbReference>
<protein>
    <submittedName>
        <fullName evidence="3">S-layer homology domain-containing protein</fullName>
    </submittedName>
</protein>
<evidence type="ECO:0000256" key="1">
    <source>
        <dbReference type="SAM" id="SignalP"/>
    </source>
</evidence>
<dbReference type="Proteomes" id="UP000214880">
    <property type="component" value="Unassembled WGS sequence"/>
</dbReference>
<feature type="domain" description="SLH" evidence="2">
    <location>
        <begin position="24"/>
        <end position="87"/>
    </location>
</feature>
<name>A0A1G9WLD5_9FIRM</name>
<dbReference type="SUPFAM" id="SSF56935">
    <property type="entry name" value="Porins"/>
    <property type="match status" value="1"/>
</dbReference>
<gene>
    <name evidence="3" type="ORF">SAMN04488502_10822</name>
</gene>
<dbReference type="EMBL" id="FNHB01000008">
    <property type="protein sequence ID" value="SDM85412.1"/>
    <property type="molecule type" value="Genomic_DNA"/>
</dbReference>
<feature type="chain" id="PRO_5011546661" evidence="1">
    <location>
        <begin position="24"/>
        <end position="416"/>
    </location>
</feature>
<proteinExistence type="predicted"/>
<accession>A0A1G9WLD5</accession>
<keyword evidence="1" id="KW-0732">Signal</keyword>
<feature type="signal peptide" evidence="1">
    <location>
        <begin position="1"/>
        <end position="23"/>
    </location>
</feature>
<dbReference type="STRING" id="146817.SAMN04488502_10822"/>
<dbReference type="InterPro" id="IPR001119">
    <property type="entry name" value="SLH_dom"/>
</dbReference>
<evidence type="ECO:0000313" key="4">
    <source>
        <dbReference type="Proteomes" id="UP000214880"/>
    </source>
</evidence>
<evidence type="ECO:0000313" key="3">
    <source>
        <dbReference type="EMBL" id="SDM85412.1"/>
    </source>
</evidence>
<dbReference type="Pfam" id="PF00395">
    <property type="entry name" value="SLH"/>
    <property type="match status" value="1"/>
</dbReference>
<dbReference type="RefSeq" id="WP_092074246.1">
    <property type="nucleotide sequence ID" value="NZ_FNHB01000008.1"/>
</dbReference>
<keyword evidence="4" id="KW-1185">Reference proteome</keyword>
<dbReference type="OrthoDB" id="5845122at2"/>
<organism evidence="3 4">
    <name type="scientific">Dendrosporobacter quercicolus</name>
    <dbReference type="NCBI Taxonomy" id="146817"/>
    <lineage>
        <taxon>Bacteria</taxon>
        <taxon>Bacillati</taxon>
        <taxon>Bacillota</taxon>
        <taxon>Negativicutes</taxon>
        <taxon>Selenomonadales</taxon>
        <taxon>Sporomusaceae</taxon>
        <taxon>Dendrosporobacter</taxon>
    </lineage>
</organism>
<dbReference type="PANTHER" id="PTHR43308">
    <property type="entry name" value="OUTER MEMBRANE PROTEIN ALPHA-RELATED"/>
    <property type="match status" value="1"/>
</dbReference>
<dbReference type="Pfam" id="PF16930">
    <property type="entry name" value="Porin_5"/>
    <property type="match status" value="1"/>
</dbReference>
<sequence length="416" mass="44583">MKKRLAAAITTALVVGVASTTFAAANPFVDVPAKHWSYDAVTKLAQAGIVDGYGDGTYRGDRTITRYEMAQIVAKALTKADRADAEQKAALDKLAVEFAAELDNLGVRVAKLEANQSKIKLTGDVRLRFVDDKLNDKSAFAQRFRLNLNADVNENTSFYGRFVGLNHNETGSSTKDGAFVADAALTTKNLFNTGLTSTVGRFSQYLGSTGLLADTTGGVDGLKLSAGNTFKVTAGIADVSERAGFDADTWGTDEKEVVFAEAKYDLSKATSVTATYFAQTGSYDSFDIFGGGFKSKLSKNFAIAGDYYKNSSDVNDGQKAWIAQVNYKGAKAVNPQSWGLGVAYHKIETGAIPTGLTTSSVPLADSNDNGLKAWTLSADYTLSKNIVLQAFQTFDTKYTDGGDADDYTRAQINFLF</sequence>
<dbReference type="AlphaFoldDB" id="A0A1G9WLD5"/>
<dbReference type="InterPro" id="IPR051465">
    <property type="entry name" value="Cell_Envelope_Struct_Comp"/>
</dbReference>
<reference evidence="3 4" key="1">
    <citation type="submission" date="2016-10" db="EMBL/GenBank/DDBJ databases">
        <authorList>
            <person name="de Groot N.N."/>
        </authorList>
    </citation>
    <scope>NUCLEOTIDE SEQUENCE [LARGE SCALE GENOMIC DNA]</scope>
    <source>
        <strain evidence="3 4">DSM 1736</strain>
    </source>
</reference>
<dbReference type="PANTHER" id="PTHR43308:SF1">
    <property type="entry name" value="OUTER MEMBRANE PROTEIN ALPHA"/>
    <property type="match status" value="1"/>
</dbReference>